<dbReference type="STRING" id="238.BBD35_05915"/>
<feature type="chain" id="PRO_5010694945" evidence="1">
    <location>
        <begin position="19"/>
        <end position="277"/>
    </location>
</feature>
<dbReference type="OrthoDB" id="1270930at2"/>
<dbReference type="EMBL" id="MPOG01000019">
    <property type="protein sequence ID" value="OOH93119.1"/>
    <property type="molecule type" value="Genomic_DNA"/>
</dbReference>
<dbReference type="AlphaFoldDB" id="A0A1V3TX17"/>
<dbReference type="NCBIfam" id="TIGR01200">
    <property type="entry name" value="GLPGLI"/>
    <property type="match status" value="1"/>
</dbReference>
<gene>
    <name evidence="2" type="ORF">BMF97_16720</name>
</gene>
<evidence type="ECO:0000256" key="1">
    <source>
        <dbReference type="SAM" id="SignalP"/>
    </source>
</evidence>
<sequence>MKKIYTLFLLGISLISFAQNYKAVYELKFKPNRTKDSTVTDHYVLDIFPKLNKTGFYNYNYYKNDSIMNILGEQSNRTGGVNIDMNALPKVKYPMVYYKENGGAVLYKSIDGDTYKYPDTEKPVWNIVKESKKIKNWNCQKAETNFLGRKWTAWFTTDLLFPEGPYKFSGLPGLIVEVADDKTNYAFTLEAFYKSTGESYLPSSYTNAIPVNKSRYNKAWDNYVKDPASKLREGTIVDESGNIFQIHGGFSKDFISKTTAERLKKINDFNNPIEQAN</sequence>
<evidence type="ECO:0000313" key="2">
    <source>
        <dbReference type="EMBL" id="OOH93119.1"/>
    </source>
</evidence>
<name>A0A1V3TX17_ELIME</name>
<evidence type="ECO:0000313" key="3">
    <source>
        <dbReference type="Proteomes" id="UP000188947"/>
    </source>
</evidence>
<proteinExistence type="predicted"/>
<dbReference type="Proteomes" id="UP000188947">
    <property type="component" value="Unassembled WGS sequence"/>
</dbReference>
<dbReference type="eggNOG" id="ENOG5032U74">
    <property type="taxonomic scope" value="Bacteria"/>
</dbReference>
<comment type="caution">
    <text evidence="2">The sequence shown here is derived from an EMBL/GenBank/DDBJ whole genome shotgun (WGS) entry which is preliminary data.</text>
</comment>
<dbReference type="RefSeq" id="WP_069215146.1">
    <property type="nucleotide sequence ID" value="NZ_CP016378.1"/>
</dbReference>
<feature type="signal peptide" evidence="1">
    <location>
        <begin position="1"/>
        <end position="18"/>
    </location>
</feature>
<protein>
    <submittedName>
        <fullName evidence="2">GLPGLI family protein</fullName>
    </submittedName>
</protein>
<keyword evidence="1" id="KW-0732">Signal</keyword>
<keyword evidence="3" id="KW-1185">Reference proteome</keyword>
<dbReference type="Pfam" id="PF09697">
    <property type="entry name" value="Porph_ging"/>
    <property type="match status" value="1"/>
</dbReference>
<accession>A0A1V3TX17</accession>
<organism evidence="2 3">
    <name type="scientific">Elizabethkingia meningoseptica</name>
    <name type="common">Chryseobacterium meningosepticum</name>
    <dbReference type="NCBI Taxonomy" id="238"/>
    <lineage>
        <taxon>Bacteria</taxon>
        <taxon>Pseudomonadati</taxon>
        <taxon>Bacteroidota</taxon>
        <taxon>Flavobacteriia</taxon>
        <taxon>Flavobacteriales</taxon>
        <taxon>Weeksellaceae</taxon>
        <taxon>Elizabethkingia</taxon>
    </lineage>
</organism>
<dbReference type="InterPro" id="IPR005901">
    <property type="entry name" value="GLPGLI"/>
</dbReference>
<reference evidence="2 3" key="1">
    <citation type="submission" date="2016-11" db="EMBL/GenBank/DDBJ databases">
        <title>Genome sequence and comparative genomic analysis of clinical strain Elizabethkingia meningoseptica 61421 PRCM.</title>
        <authorList>
            <person name="Wang M."/>
            <person name="Hu S."/>
            <person name="Cao L."/>
            <person name="Jiang T."/>
            <person name="Zhou Y."/>
            <person name="Ming D."/>
        </authorList>
    </citation>
    <scope>NUCLEOTIDE SEQUENCE [LARGE SCALE GENOMIC DNA]</scope>
    <source>
        <strain evidence="2 3">61421 PRCM</strain>
    </source>
</reference>